<organism evidence="1 2">
    <name type="scientific">Candidatus Magasanikbacteria bacterium GW2011_GWA2_45_39</name>
    <dbReference type="NCBI Taxonomy" id="1619041"/>
    <lineage>
        <taxon>Bacteria</taxon>
        <taxon>Candidatus Magasanikiibacteriota</taxon>
    </lineage>
</organism>
<sequence>MAKTTKTPVFFIATKTHKEPVVVNFYTKTGKAVSFDAVQKVKTKEGVHFFTKTPKR</sequence>
<gene>
    <name evidence="1" type="ORF">UX10_C0029G0004</name>
</gene>
<accession>A0A0G1ME50</accession>
<evidence type="ECO:0000313" key="2">
    <source>
        <dbReference type="Proteomes" id="UP000033999"/>
    </source>
</evidence>
<dbReference type="AlphaFoldDB" id="A0A0G1ME50"/>
<proteinExistence type="predicted"/>
<evidence type="ECO:0000313" key="1">
    <source>
        <dbReference type="EMBL" id="KKU06539.1"/>
    </source>
</evidence>
<dbReference type="EMBL" id="LCKX01000029">
    <property type="protein sequence ID" value="KKU06539.1"/>
    <property type="molecule type" value="Genomic_DNA"/>
</dbReference>
<reference evidence="1 2" key="1">
    <citation type="journal article" date="2015" name="Nature">
        <title>rRNA introns, odd ribosomes, and small enigmatic genomes across a large radiation of phyla.</title>
        <authorList>
            <person name="Brown C.T."/>
            <person name="Hug L.A."/>
            <person name="Thomas B.C."/>
            <person name="Sharon I."/>
            <person name="Castelle C.J."/>
            <person name="Singh A."/>
            <person name="Wilkins M.J."/>
            <person name="Williams K.H."/>
            <person name="Banfield J.F."/>
        </authorList>
    </citation>
    <scope>NUCLEOTIDE SEQUENCE [LARGE SCALE GENOMIC DNA]</scope>
</reference>
<dbReference type="Proteomes" id="UP000033999">
    <property type="component" value="Unassembled WGS sequence"/>
</dbReference>
<name>A0A0G1ME50_9BACT</name>
<protein>
    <submittedName>
        <fullName evidence="1">Uncharacterized protein</fullName>
    </submittedName>
</protein>
<comment type="caution">
    <text evidence="1">The sequence shown here is derived from an EMBL/GenBank/DDBJ whole genome shotgun (WGS) entry which is preliminary data.</text>
</comment>